<organism evidence="3 4">
    <name type="scientific">Sellimonas catena</name>
    <dbReference type="NCBI Taxonomy" id="2994035"/>
    <lineage>
        <taxon>Bacteria</taxon>
        <taxon>Bacillati</taxon>
        <taxon>Bacillota</taxon>
        <taxon>Clostridia</taxon>
        <taxon>Lachnospirales</taxon>
        <taxon>Lachnospiraceae</taxon>
        <taxon>Sellimonas</taxon>
    </lineage>
</organism>
<name>A0A9W6FFI7_9FIRM</name>
<reference evidence="2" key="2">
    <citation type="submission" date="2022-11" db="EMBL/GenBank/DDBJ databases">
        <title>Draft genome sequence of Sellimonas catena strain 12EGH17.</title>
        <authorList>
            <person name="Atsushi H."/>
            <person name="Moriya O."/>
            <person name="Mitsuo S."/>
        </authorList>
    </citation>
    <scope>NUCLEOTIDE SEQUENCE</scope>
    <source>
        <strain evidence="2">12EGH17</strain>
    </source>
</reference>
<comment type="caution">
    <text evidence="3">The sequence shown here is derived from an EMBL/GenBank/DDBJ whole genome shotgun (WGS) entry which is preliminary data.</text>
</comment>
<reference evidence="3 5" key="5">
    <citation type="journal article" date="2023" name="Int. J. Syst. Evol. Microbiol.">
        <title>Sellimonas catena sp. nov., isolated from human faeces.</title>
        <authorList>
            <person name="Hisatomi A."/>
            <person name="Ohkuma M."/>
            <person name="Sakamoto M."/>
        </authorList>
    </citation>
    <scope>NUCLEOTIDE SEQUENCE</scope>
    <source>
        <strain evidence="2 5">12EGH17</strain>
        <strain evidence="3">18CBH55</strain>
    </source>
</reference>
<dbReference type="RefSeq" id="WP_281845207.1">
    <property type="nucleotide sequence ID" value="NZ_BSBO01000001.1"/>
</dbReference>
<dbReference type="PROSITE" id="PS51257">
    <property type="entry name" value="PROKAR_LIPOPROTEIN"/>
    <property type="match status" value="1"/>
</dbReference>
<proteinExistence type="predicted"/>
<reference evidence="3" key="4">
    <citation type="submission" date="2022-11" db="EMBL/GenBank/DDBJ databases">
        <title>Draft genome sequence of Sellimonas catena strain 18CBH55.</title>
        <authorList>
            <person name="Hisatomi A."/>
            <person name="Ohkuma M."/>
            <person name="Sakamoto M."/>
        </authorList>
    </citation>
    <scope>NUCLEOTIDE SEQUENCE</scope>
    <source>
        <strain evidence="3">18CBH55</strain>
    </source>
</reference>
<evidence type="ECO:0000313" key="3">
    <source>
        <dbReference type="EMBL" id="GLG90319.1"/>
    </source>
</evidence>
<dbReference type="Pfam" id="PF13930">
    <property type="entry name" value="Endonuclea_NS_2"/>
    <property type="match status" value="1"/>
</dbReference>
<evidence type="ECO:0000313" key="4">
    <source>
        <dbReference type="Proteomes" id="UP001145094"/>
    </source>
</evidence>
<sequence length="316" mass="35264">MKRLKQIFLPVFWLIFLLTVSSCGSISENSHGESAGGLENKTEQIDTAVRKEAEALVEELPEYSGEPYTVVADNEPDFSDSELQTEAYEEYSELDELGRCGTAKANIGEELMPTEDRESISEIKPSGWINKEYDDVDGGYLYNRCHLIGFQLTAENANEENLITGTRYMNTEGMLPFENMVADYIKETDNHVLYEVTPVFEDDNLVASGVLMEAESVEDDGAGISFYVYVYNVQPGIEIDYVTGESREAEDTQTEAGTENGQAAEETYILNTNTMKFHDPDCASVGDMKASNTREYSGSREDVIQMGYDPCGRCRP</sequence>
<reference evidence="3" key="3">
    <citation type="submission" date="2022-11" db="EMBL/GenBank/DDBJ databases">
        <title>Draft genome sequence of Sellimonas catena strain 18CBH55.</title>
        <authorList>
            <person name="Atsushi H."/>
            <person name="Moriya O."/>
            <person name="Mitsuo S."/>
        </authorList>
    </citation>
    <scope>NUCLEOTIDE SEQUENCE</scope>
    <source>
        <strain evidence="3">18CBH55</strain>
    </source>
</reference>
<dbReference type="AlphaFoldDB" id="A0A9W6FFI7"/>
<dbReference type="Proteomes" id="UP001145094">
    <property type="component" value="Unassembled WGS sequence"/>
</dbReference>
<dbReference type="InterPro" id="IPR035451">
    <property type="entry name" value="Ada-like_dom_sf"/>
</dbReference>
<dbReference type="EMBL" id="BSBO01000001">
    <property type="protein sequence ID" value="GLG03033.1"/>
    <property type="molecule type" value="Genomic_DNA"/>
</dbReference>
<evidence type="ECO:0000259" key="1">
    <source>
        <dbReference type="Pfam" id="PF13930"/>
    </source>
</evidence>
<dbReference type="SUPFAM" id="SSF57884">
    <property type="entry name" value="Ada DNA repair protein, N-terminal domain (N-Ada 10)"/>
    <property type="match status" value="1"/>
</dbReference>
<dbReference type="Gene3D" id="3.40.10.10">
    <property type="entry name" value="DNA Methylphosphotriester Repair Domain"/>
    <property type="match status" value="1"/>
</dbReference>
<accession>A0A9W6FFI7</accession>
<reference evidence="2" key="1">
    <citation type="submission" date="2022-11" db="EMBL/GenBank/DDBJ databases">
        <title>Draft genome sequence of Sellimonas catena strain 12EGH17.</title>
        <authorList>
            <person name="Hisatomi A."/>
            <person name="Ohkuma M."/>
            <person name="Sakamoto M."/>
        </authorList>
    </citation>
    <scope>NUCLEOTIDE SEQUENCE</scope>
    <source>
        <strain evidence="2">12EGH17</strain>
    </source>
</reference>
<dbReference type="Gene3D" id="3.40.570.10">
    <property type="entry name" value="Extracellular Endonuclease, subunit A"/>
    <property type="match status" value="1"/>
</dbReference>
<evidence type="ECO:0000313" key="2">
    <source>
        <dbReference type="EMBL" id="GLG03033.1"/>
    </source>
</evidence>
<protein>
    <recommendedName>
        <fullName evidence="1">Type VII secretion system protein EssD-like domain-containing protein</fullName>
    </recommendedName>
</protein>
<dbReference type="EMBL" id="BSCH01000010">
    <property type="protein sequence ID" value="GLG90319.1"/>
    <property type="molecule type" value="Genomic_DNA"/>
</dbReference>
<dbReference type="InterPro" id="IPR044929">
    <property type="entry name" value="DNA/RNA_non-sp_Endonuclease_sf"/>
</dbReference>
<keyword evidence="5" id="KW-1185">Reference proteome</keyword>
<evidence type="ECO:0000313" key="5">
    <source>
        <dbReference type="Proteomes" id="UP001145145"/>
    </source>
</evidence>
<feature type="domain" description="Type VII secretion system protein EssD-like" evidence="1">
    <location>
        <begin position="87"/>
        <end position="216"/>
    </location>
</feature>
<gene>
    <name evidence="2" type="ORF">Selli1_02070</name>
    <name evidence="3" type="ORF">Selli2_17460</name>
</gene>
<dbReference type="InterPro" id="IPR044927">
    <property type="entry name" value="Endonuclea_NS_2"/>
</dbReference>
<dbReference type="Proteomes" id="UP001145145">
    <property type="component" value="Unassembled WGS sequence"/>
</dbReference>